<organism evidence="8 9">
    <name type="scientific">Stephania japonica</name>
    <dbReference type="NCBI Taxonomy" id="461633"/>
    <lineage>
        <taxon>Eukaryota</taxon>
        <taxon>Viridiplantae</taxon>
        <taxon>Streptophyta</taxon>
        <taxon>Embryophyta</taxon>
        <taxon>Tracheophyta</taxon>
        <taxon>Spermatophyta</taxon>
        <taxon>Magnoliopsida</taxon>
        <taxon>Ranunculales</taxon>
        <taxon>Menispermaceae</taxon>
        <taxon>Menispermoideae</taxon>
        <taxon>Cissampelideae</taxon>
        <taxon>Stephania</taxon>
    </lineage>
</organism>
<protein>
    <submittedName>
        <fullName evidence="8">Uncharacterized protein</fullName>
    </submittedName>
</protein>
<dbReference type="Proteomes" id="UP001417504">
    <property type="component" value="Unassembled WGS sequence"/>
</dbReference>
<evidence type="ECO:0000256" key="3">
    <source>
        <dbReference type="ARBA" id="ARBA00022692"/>
    </source>
</evidence>
<gene>
    <name evidence="8" type="ORF">Sjap_025304</name>
</gene>
<keyword evidence="4 7" id="KW-1133">Transmembrane helix</keyword>
<dbReference type="PANTHER" id="PTHR11654">
    <property type="entry name" value="OLIGOPEPTIDE TRANSPORTER-RELATED"/>
    <property type="match status" value="1"/>
</dbReference>
<comment type="similarity">
    <text evidence="2">Belongs to the major facilitator superfamily. Proton-dependent oligopeptide transporter (POT/PTR) (TC 2.A.17) family.</text>
</comment>
<feature type="compositionally biased region" description="Polar residues" evidence="6">
    <location>
        <begin position="560"/>
        <end position="570"/>
    </location>
</feature>
<dbReference type="SUPFAM" id="SSF103473">
    <property type="entry name" value="MFS general substrate transporter"/>
    <property type="match status" value="1"/>
</dbReference>
<dbReference type="EMBL" id="JBBNAE010000011">
    <property type="protein sequence ID" value="KAK9084893.1"/>
    <property type="molecule type" value="Genomic_DNA"/>
</dbReference>
<feature type="transmembrane region" description="Helical" evidence="7">
    <location>
        <begin position="180"/>
        <end position="204"/>
    </location>
</feature>
<dbReference type="InterPro" id="IPR036259">
    <property type="entry name" value="MFS_trans_sf"/>
</dbReference>
<evidence type="ECO:0000256" key="5">
    <source>
        <dbReference type="ARBA" id="ARBA00023136"/>
    </source>
</evidence>
<dbReference type="InterPro" id="IPR000109">
    <property type="entry name" value="POT_fam"/>
</dbReference>
<evidence type="ECO:0000256" key="6">
    <source>
        <dbReference type="SAM" id="MobiDB-lite"/>
    </source>
</evidence>
<feature type="transmembrane region" description="Helical" evidence="7">
    <location>
        <begin position="91"/>
        <end position="112"/>
    </location>
</feature>
<comment type="caution">
    <text evidence="8">The sequence shown here is derived from an EMBL/GenBank/DDBJ whole genome shotgun (WGS) entry which is preliminary data.</text>
</comment>
<evidence type="ECO:0000313" key="8">
    <source>
        <dbReference type="EMBL" id="KAK9084893.1"/>
    </source>
</evidence>
<feature type="transmembrane region" description="Helical" evidence="7">
    <location>
        <begin position="65"/>
        <end position="85"/>
    </location>
</feature>
<dbReference type="Gene3D" id="1.20.1250.20">
    <property type="entry name" value="MFS general substrate transporter like domains"/>
    <property type="match status" value="1"/>
</dbReference>
<sequence length="590" mass="66291">MDDKEAEKGNSRKVQHYWEEGQGGFRAAMFLFVWAAFENMGFVANMCNFVMYFKDVMHFGITGSAIRVIVLMALTFLLSIVGGFISDNFLSRFTTAIIFGGVELLGLMMLTIQAHYPRLRPRPCRDGICDHLEGGNAMFFYATLCLLALGTGGVRGSTPALGADQFNAKDPKESQALASYFNWLFLSITVGATFGVTFIVYLSTIRNWDLSFFTCLAGALIGFIALAIGKPFYRIQPPEDNSPIMRIIQVIVVAYRNRGLLLLEKHELYEINDKETSLDEERIPHSDQFRFLDKAAFLEKGATADRWRVCTVTQVEELKVLIRMVPILASTVGMNVCLAQLQTFTIYQGSAMNRKLGSFEIPAASVPVIPVVIMNILMPFYEYIFVPFARKITNHPSGITQLQRIGAGLVLSIVSMSVAGMVEVKRKNHSLIDHNSISVFWLTFQYATFGVADMLTLPGLLEFFYKEAPVGMRSLSTSFTWLSLSAGYILSFILVVIINLATKKFSDSGKGWLNGKDLNSCNLSMFYWFLAVLSLANFVNYLFWSNWYKYKKEETPLEVPSNNASLVESNLNDKDSGDHKQEERQEDDEP</sequence>
<evidence type="ECO:0000256" key="1">
    <source>
        <dbReference type="ARBA" id="ARBA00004141"/>
    </source>
</evidence>
<dbReference type="Pfam" id="PF00854">
    <property type="entry name" value="PTR2"/>
    <property type="match status" value="1"/>
</dbReference>
<evidence type="ECO:0000256" key="4">
    <source>
        <dbReference type="ARBA" id="ARBA00022989"/>
    </source>
</evidence>
<keyword evidence="3 7" id="KW-0812">Transmembrane</keyword>
<feature type="transmembrane region" description="Helical" evidence="7">
    <location>
        <begin position="361"/>
        <end position="385"/>
    </location>
</feature>
<evidence type="ECO:0000313" key="9">
    <source>
        <dbReference type="Proteomes" id="UP001417504"/>
    </source>
</evidence>
<comment type="subcellular location">
    <subcellularLocation>
        <location evidence="1">Membrane</location>
        <topology evidence="1">Multi-pass membrane protein</topology>
    </subcellularLocation>
</comment>
<dbReference type="GO" id="GO:0016020">
    <property type="term" value="C:membrane"/>
    <property type="evidence" value="ECO:0007669"/>
    <property type="project" value="UniProtKB-SubCell"/>
</dbReference>
<evidence type="ECO:0000256" key="2">
    <source>
        <dbReference type="ARBA" id="ARBA00005982"/>
    </source>
</evidence>
<name>A0AAP0E983_9MAGN</name>
<feature type="transmembrane region" description="Helical" evidence="7">
    <location>
        <begin position="210"/>
        <end position="228"/>
    </location>
</feature>
<feature type="transmembrane region" description="Helical" evidence="7">
    <location>
        <begin position="436"/>
        <end position="461"/>
    </location>
</feature>
<feature type="compositionally biased region" description="Basic and acidic residues" evidence="6">
    <location>
        <begin position="571"/>
        <end position="583"/>
    </location>
</feature>
<accession>A0AAP0E983</accession>
<feature type="transmembrane region" description="Helical" evidence="7">
    <location>
        <begin position="523"/>
        <end position="544"/>
    </location>
</feature>
<evidence type="ECO:0000256" key="7">
    <source>
        <dbReference type="SAM" id="Phobius"/>
    </source>
</evidence>
<feature type="transmembrane region" description="Helical" evidence="7">
    <location>
        <begin position="481"/>
        <end position="502"/>
    </location>
</feature>
<feature type="transmembrane region" description="Helical" evidence="7">
    <location>
        <begin position="405"/>
        <end position="424"/>
    </location>
</feature>
<proteinExistence type="inferred from homology"/>
<feature type="transmembrane region" description="Helical" evidence="7">
    <location>
        <begin position="27"/>
        <end position="53"/>
    </location>
</feature>
<dbReference type="AlphaFoldDB" id="A0AAP0E983"/>
<keyword evidence="5 7" id="KW-0472">Membrane</keyword>
<feature type="region of interest" description="Disordered" evidence="6">
    <location>
        <begin position="556"/>
        <end position="590"/>
    </location>
</feature>
<reference evidence="8 9" key="1">
    <citation type="submission" date="2024-01" db="EMBL/GenBank/DDBJ databases">
        <title>Genome assemblies of Stephania.</title>
        <authorList>
            <person name="Yang L."/>
        </authorList>
    </citation>
    <scope>NUCLEOTIDE SEQUENCE [LARGE SCALE GENOMIC DNA]</scope>
    <source>
        <strain evidence="8">QJT</strain>
        <tissue evidence="8">Leaf</tissue>
    </source>
</reference>
<dbReference type="GO" id="GO:0022857">
    <property type="term" value="F:transmembrane transporter activity"/>
    <property type="evidence" value="ECO:0007669"/>
    <property type="project" value="InterPro"/>
</dbReference>
<keyword evidence="9" id="KW-1185">Reference proteome</keyword>